<keyword evidence="1" id="KW-0472">Membrane</keyword>
<sequence length="77" mass="8754">METAHFIIALVAIIGGLGYSAYAEYVKLQLKQQISKTDEDTQAIINELKQRIEVLEKIVTDEKYLLKDEINKLSKVS</sequence>
<keyword evidence="1" id="KW-1133">Transmembrane helix</keyword>
<gene>
    <name evidence="2" type="ORF">BTO11_07365</name>
</gene>
<evidence type="ECO:0000256" key="1">
    <source>
        <dbReference type="SAM" id="Phobius"/>
    </source>
</evidence>
<evidence type="ECO:0008006" key="4">
    <source>
        <dbReference type="Google" id="ProtNLM"/>
    </source>
</evidence>
<dbReference type="Proteomes" id="UP000239007">
    <property type="component" value="Unassembled WGS sequence"/>
</dbReference>
<comment type="caution">
    <text evidence="2">The sequence shown here is derived from an EMBL/GenBank/DDBJ whole genome shotgun (WGS) entry which is preliminary data.</text>
</comment>
<dbReference type="AlphaFoldDB" id="A0A2S7UU83"/>
<keyword evidence="1" id="KW-0812">Transmembrane</keyword>
<dbReference type="RefSeq" id="WP_105051988.1">
    <property type="nucleotide sequence ID" value="NZ_BMYG01000002.1"/>
</dbReference>
<feature type="transmembrane region" description="Helical" evidence="1">
    <location>
        <begin position="6"/>
        <end position="26"/>
    </location>
</feature>
<name>A0A2S7UU83_9GAMM</name>
<proteinExistence type="predicted"/>
<reference evidence="2 3" key="1">
    <citation type="submission" date="2016-12" db="EMBL/GenBank/DDBJ databases">
        <title>Diversity of luminous bacteria.</title>
        <authorList>
            <person name="Yoshizawa S."/>
            <person name="Kogure K."/>
        </authorList>
    </citation>
    <scope>NUCLEOTIDE SEQUENCE [LARGE SCALE GENOMIC DNA]</scope>
    <source>
        <strain evidence="2 3">SA4-48</strain>
    </source>
</reference>
<keyword evidence="3" id="KW-1185">Reference proteome</keyword>
<evidence type="ECO:0000313" key="2">
    <source>
        <dbReference type="EMBL" id="PQJ53503.1"/>
    </source>
</evidence>
<accession>A0A2S7UU83</accession>
<evidence type="ECO:0000313" key="3">
    <source>
        <dbReference type="Proteomes" id="UP000239007"/>
    </source>
</evidence>
<dbReference type="EMBL" id="MSCH01000003">
    <property type="protein sequence ID" value="PQJ53503.1"/>
    <property type="molecule type" value="Genomic_DNA"/>
</dbReference>
<protein>
    <recommendedName>
        <fullName evidence="4">Nitrite reductase</fullName>
    </recommendedName>
</protein>
<organism evidence="2 3">
    <name type="scientific">Psychrosphaera saromensis</name>
    <dbReference type="NCBI Taxonomy" id="716813"/>
    <lineage>
        <taxon>Bacteria</taxon>
        <taxon>Pseudomonadati</taxon>
        <taxon>Pseudomonadota</taxon>
        <taxon>Gammaproteobacteria</taxon>
        <taxon>Alteromonadales</taxon>
        <taxon>Pseudoalteromonadaceae</taxon>
        <taxon>Psychrosphaera</taxon>
    </lineage>
</organism>
<dbReference type="OrthoDB" id="6268604at2"/>